<dbReference type="OrthoDB" id="4160564at2759"/>
<dbReference type="InterPro" id="IPR054505">
    <property type="entry name" value="Myb_DNA-bind_8"/>
</dbReference>
<dbReference type="Proteomes" id="UP000094526">
    <property type="component" value="Unassembled WGS sequence"/>
</dbReference>
<dbReference type="Pfam" id="PF22980">
    <property type="entry name" value="Myb_DNA-bind_8"/>
    <property type="match status" value="1"/>
</dbReference>
<comment type="caution">
    <text evidence="3">The sequence shown here is derived from an EMBL/GenBank/DDBJ whole genome shotgun (WGS) entry which is preliminary data.</text>
</comment>
<dbReference type="VEuPathDB" id="FungiDB:CLCR_00965"/>
<evidence type="ECO:0000313" key="4">
    <source>
        <dbReference type="Proteomes" id="UP000094526"/>
    </source>
</evidence>
<reference evidence="4" key="1">
    <citation type="submission" date="2015-07" db="EMBL/GenBank/DDBJ databases">
        <authorList>
            <person name="Teixeira M.M."/>
            <person name="Souza R.C."/>
            <person name="Almeida L.G."/>
            <person name="Vicente V.A."/>
            <person name="de Hoog S."/>
            <person name="Bocca A.L."/>
            <person name="de Almeida S.R."/>
            <person name="Vasconcelos A.T."/>
            <person name="Felipe M.S."/>
        </authorList>
    </citation>
    <scope>NUCLEOTIDE SEQUENCE [LARGE SCALE GENOMIC DNA]</scope>
    <source>
        <strain evidence="4">KSF</strain>
    </source>
</reference>
<accession>A0A1C1D139</accession>
<feature type="domain" description="Myb-like DNA-binding" evidence="2">
    <location>
        <begin position="12"/>
        <end position="51"/>
    </location>
</feature>
<name>A0A1C1D139_9EURO</name>
<evidence type="ECO:0000313" key="3">
    <source>
        <dbReference type="EMBL" id="OCT54492.1"/>
    </source>
</evidence>
<evidence type="ECO:0000259" key="2">
    <source>
        <dbReference type="Pfam" id="PF22980"/>
    </source>
</evidence>
<proteinExistence type="predicted"/>
<feature type="region of interest" description="Disordered" evidence="1">
    <location>
        <begin position="69"/>
        <end position="145"/>
    </location>
</feature>
<protein>
    <recommendedName>
        <fullName evidence="2">Myb-like DNA-binding domain-containing protein</fullName>
    </recommendedName>
</protein>
<feature type="compositionally biased region" description="Low complexity" evidence="1">
    <location>
        <begin position="79"/>
        <end position="95"/>
    </location>
</feature>
<evidence type="ECO:0000256" key="1">
    <source>
        <dbReference type="SAM" id="MobiDB-lite"/>
    </source>
</evidence>
<gene>
    <name evidence="3" type="ORF">CLCR_00965</name>
</gene>
<dbReference type="EMBL" id="LGRB01000004">
    <property type="protein sequence ID" value="OCT54492.1"/>
    <property type="molecule type" value="Genomic_DNA"/>
</dbReference>
<dbReference type="AlphaFoldDB" id="A0A1C1D139"/>
<keyword evidence="4" id="KW-1185">Reference proteome</keyword>
<dbReference type="VEuPathDB" id="FungiDB:G647_01750"/>
<organism evidence="3 4">
    <name type="scientific">Cladophialophora carrionii</name>
    <dbReference type="NCBI Taxonomy" id="86049"/>
    <lineage>
        <taxon>Eukaryota</taxon>
        <taxon>Fungi</taxon>
        <taxon>Dikarya</taxon>
        <taxon>Ascomycota</taxon>
        <taxon>Pezizomycotina</taxon>
        <taxon>Eurotiomycetes</taxon>
        <taxon>Chaetothyriomycetidae</taxon>
        <taxon>Chaetothyriales</taxon>
        <taxon>Herpotrichiellaceae</taxon>
        <taxon>Cladophialophora</taxon>
    </lineage>
</organism>
<sequence length="145" mass="15099">MVTATTEDKVGEKIAFVMRVLKHTEMSKPNWKAIAAEEGISRSGNAQQKFRKSVESLGYAFVNDQIVDLKDGDDGAGGASAAATPGTKTGTTTTPTKKRKSPAKKDKETNGGETPSKKSKTTLPAPAGGGDSGEAEATKAQSQIE</sequence>